<dbReference type="InterPro" id="IPR020067">
    <property type="entry name" value="Frizzled_dom"/>
</dbReference>
<feature type="disulfide bond" evidence="3">
    <location>
        <begin position="954"/>
        <end position="978"/>
    </location>
</feature>
<keyword evidence="1" id="KW-0217">Developmental protein</keyword>
<evidence type="ECO:0000256" key="2">
    <source>
        <dbReference type="ARBA" id="ARBA00023157"/>
    </source>
</evidence>
<feature type="domain" description="FZ" evidence="6">
    <location>
        <begin position="468"/>
        <end position="584"/>
    </location>
</feature>
<reference evidence="8" key="1">
    <citation type="submission" date="2022-11" db="UniProtKB">
        <authorList>
            <consortium name="EnsemblMetazoa"/>
        </authorList>
    </citation>
    <scope>IDENTIFICATION</scope>
</reference>
<dbReference type="EnsemblMetazoa" id="XM_021053143.2">
    <property type="protein sequence ID" value="XP_020908802.1"/>
    <property type="gene ID" value="LOC110246773"/>
</dbReference>
<feature type="region of interest" description="Disordered" evidence="4">
    <location>
        <begin position="734"/>
        <end position="861"/>
    </location>
</feature>
<keyword evidence="5" id="KW-0732">Signal</keyword>
<organism evidence="8 9">
    <name type="scientific">Exaiptasia diaphana</name>
    <name type="common">Tropical sea anemone</name>
    <name type="synonym">Aiptasia pulchella</name>
    <dbReference type="NCBI Taxonomy" id="2652724"/>
    <lineage>
        <taxon>Eukaryota</taxon>
        <taxon>Metazoa</taxon>
        <taxon>Cnidaria</taxon>
        <taxon>Anthozoa</taxon>
        <taxon>Hexacorallia</taxon>
        <taxon>Actiniaria</taxon>
        <taxon>Aiptasiidae</taxon>
        <taxon>Exaiptasia</taxon>
    </lineage>
</organism>
<evidence type="ECO:0000313" key="9">
    <source>
        <dbReference type="Proteomes" id="UP000887567"/>
    </source>
</evidence>
<dbReference type="Gene3D" id="2.60.40.10">
    <property type="entry name" value="Immunoglobulins"/>
    <property type="match status" value="2"/>
</dbReference>
<protein>
    <submittedName>
        <fullName evidence="8">Uncharacterized protein</fullName>
    </submittedName>
</protein>
<dbReference type="CDD" id="cd07066">
    <property type="entry name" value="CRD_FZ"/>
    <property type="match status" value="2"/>
</dbReference>
<dbReference type="InterPro" id="IPR013783">
    <property type="entry name" value="Ig-like_fold"/>
</dbReference>
<feature type="signal peptide" evidence="5">
    <location>
        <begin position="1"/>
        <end position="20"/>
    </location>
</feature>
<dbReference type="GO" id="GO:0035567">
    <property type="term" value="P:non-canonical Wnt signaling pathway"/>
    <property type="evidence" value="ECO:0007669"/>
    <property type="project" value="TreeGrafter"/>
</dbReference>
<feature type="region of interest" description="Disordered" evidence="4">
    <location>
        <begin position="604"/>
        <end position="632"/>
    </location>
</feature>
<feature type="disulfide bond" evidence="3">
    <location>
        <begin position="1096"/>
        <end position="1120"/>
    </location>
</feature>
<keyword evidence="2 3" id="KW-1015">Disulfide bond</keyword>
<feature type="compositionally biased region" description="Polar residues" evidence="4">
    <location>
        <begin position="743"/>
        <end position="772"/>
    </location>
</feature>
<feature type="domain" description="FZ" evidence="6">
    <location>
        <begin position="866"/>
        <end position="992"/>
    </location>
</feature>
<feature type="disulfide bond" evidence="3">
    <location>
        <begin position="871"/>
        <end position="932"/>
    </location>
</feature>
<feature type="compositionally biased region" description="Low complexity" evidence="4">
    <location>
        <begin position="424"/>
        <end position="437"/>
    </location>
</feature>
<feature type="compositionally biased region" description="Polar residues" evidence="4">
    <location>
        <begin position="846"/>
        <end position="857"/>
    </location>
</feature>
<feature type="compositionally biased region" description="Polar residues" evidence="4">
    <location>
        <begin position="314"/>
        <end position="370"/>
    </location>
</feature>
<dbReference type="SUPFAM" id="SSF63501">
    <property type="entry name" value="Frizzled cysteine-rich domain"/>
    <property type="match status" value="3"/>
</dbReference>
<dbReference type="Pfam" id="PF00041">
    <property type="entry name" value="fn3"/>
    <property type="match status" value="1"/>
</dbReference>
<dbReference type="PANTHER" id="PTHR11309">
    <property type="entry name" value="FRIZZLED"/>
    <property type="match status" value="1"/>
</dbReference>
<dbReference type="InterPro" id="IPR036790">
    <property type="entry name" value="Frizzled_dom_sf"/>
</dbReference>
<feature type="compositionally biased region" description="Polar residues" evidence="4">
    <location>
        <begin position="261"/>
        <end position="273"/>
    </location>
</feature>
<dbReference type="GO" id="GO:0017147">
    <property type="term" value="F:Wnt-protein binding"/>
    <property type="evidence" value="ECO:0007669"/>
    <property type="project" value="TreeGrafter"/>
</dbReference>
<feature type="region of interest" description="Disordered" evidence="4">
    <location>
        <begin position="403"/>
        <end position="440"/>
    </location>
</feature>
<feature type="domain" description="FZ" evidence="6">
    <location>
        <begin position="1019"/>
        <end position="1131"/>
    </location>
</feature>
<feature type="compositionally biased region" description="Low complexity" evidence="4">
    <location>
        <begin position="249"/>
        <end position="260"/>
    </location>
</feature>
<dbReference type="GeneID" id="110246773"/>
<dbReference type="GO" id="GO:0060070">
    <property type="term" value="P:canonical Wnt signaling pathway"/>
    <property type="evidence" value="ECO:0007669"/>
    <property type="project" value="TreeGrafter"/>
</dbReference>
<evidence type="ECO:0000256" key="5">
    <source>
        <dbReference type="SAM" id="SignalP"/>
    </source>
</evidence>
<feature type="compositionally biased region" description="Low complexity" evidence="4">
    <location>
        <begin position="218"/>
        <end position="229"/>
    </location>
</feature>
<proteinExistence type="predicted"/>
<dbReference type="Gene3D" id="1.10.2000.10">
    <property type="entry name" value="Frizzled cysteine-rich domain"/>
    <property type="match status" value="3"/>
</dbReference>
<dbReference type="SUPFAM" id="SSF49265">
    <property type="entry name" value="Fibronectin type III"/>
    <property type="match status" value="1"/>
</dbReference>
<feature type="chain" id="PRO_5037023478" evidence="5">
    <location>
        <begin position="21"/>
        <end position="1149"/>
    </location>
</feature>
<feature type="compositionally biased region" description="Polar residues" evidence="4">
    <location>
        <begin position="804"/>
        <end position="834"/>
    </location>
</feature>
<evidence type="ECO:0000259" key="7">
    <source>
        <dbReference type="PROSITE" id="PS50853"/>
    </source>
</evidence>
<dbReference type="InterPro" id="IPR003961">
    <property type="entry name" value="FN3_dom"/>
</dbReference>
<feature type="compositionally biased region" description="Low complexity" evidence="4">
    <location>
        <begin position="778"/>
        <end position="796"/>
    </location>
</feature>
<name>A0A913XQW1_EXADI</name>
<dbReference type="KEGG" id="epa:110246773"/>
<feature type="compositionally biased region" description="Polar residues" evidence="4">
    <location>
        <begin position="403"/>
        <end position="421"/>
    </location>
</feature>
<feature type="compositionally biased region" description="Low complexity" evidence="4">
    <location>
        <begin position="274"/>
        <end position="313"/>
    </location>
</feature>
<dbReference type="SMART" id="SM00060">
    <property type="entry name" value="FN3"/>
    <property type="match status" value="2"/>
</dbReference>
<dbReference type="RefSeq" id="XP_020908802.1">
    <property type="nucleotide sequence ID" value="XM_021053143.2"/>
</dbReference>
<accession>A0A913XQW1</accession>
<dbReference type="CDD" id="cd00063">
    <property type="entry name" value="FN3"/>
    <property type="match status" value="2"/>
</dbReference>
<dbReference type="InterPro" id="IPR036116">
    <property type="entry name" value="FN3_sf"/>
</dbReference>
<feature type="disulfide bond" evidence="3">
    <location>
        <begin position="879"/>
        <end position="925"/>
    </location>
</feature>
<dbReference type="InterPro" id="IPR015526">
    <property type="entry name" value="Frizzled/SFRP"/>
</dbReference>
<dbReference type="GO" id="GO:0005886">
    <property type="term" value="C:plasma membrane"/>
    <property type="evidence" value="ECO:0007669"/>
    <property type="project" value="TreeGrafter"/>
</dbReference>
<dbReference type="AlphaFoldDB" id="A0A913XQW1"/>
<feature type="disulfide bond" evidence="3">
    <location>
        <begin position="473"/>
        <end position="534"/>
    </location>
</feature>
<evidence type="ECO:0000256" key="1">
    <source>
        <dbReference type="ARBA" id="ARBA00022473"/>
    </source>
</evidence>
<dbReference type="PROSITE" id="PS50038">
    <property type="entry name" value="FZ"/>
    <property type="match status" value="3"/>
</dbReference>
<dbReference type="SMART" id="SM00063">
    <property type="entry name" value="FRI"/>
    <property type="match status" value="3"/>
</dbReference>
<feature type="compositionally biased region" description="Polar residues" evidence="4">
    <location>
        <begin position="230"/>
        <end position="248"/>
    </location>
</feature>
<dbReference type="PANTHER" id="PTHR11309:SF126">
    <property type="entry name" value="FRIZZLED-2"/>
    <property type="match status" value="1"/>
</dbReference>
<dbReference type="GO" id="GO:0042813">
    <property type="term" value="F:Wnt receptor activity"/>
    <property type="evidence" value="ECO:0007669"/>
    <property type="project" value="TreeGrafter"/>
</dbReference>
<sequence>MATIQVIQVLLVCVISPSSASDSLLPKPSVVYTSQHSALIEWPDINSKSDHYIVEYGKDFEHSRTFQISKKTNTAMIHGLNPDTSYRVRVKAPNVDPGPSLRFRTKPYAVSFAAPVVDVKPRPYNQLLVTWNLPPGMRPSDVVHFSLIYSPLYSPFFMKTSLVLPGHYRKFELKFLRPGTVYKVKLAALLKTRKGPYSTWVMEKTESIGVTGPVPKTTVTLKTTPSTLGRTTTMASKVSNQRTHQSIHQTTEQVTTRQQVIKSQATDQTTTYDSPQPTQQSLPQTSEQSTTSKSTKVSTSRQTSKQTFKKTTSPIHQTTLHHTDKTSSQTADQISSQTTERFTTSQPVHYTTSQITHQTRPKTINDTQLKTTHQATPQTPPTSAPSTYQTAPTQTIKEISTTFQDTHPSEGTSPSTQSKRPSTAIPKEAAPPKSAKPTYQLITDTKEKESTMSPTTVLMETPRPTMAEPEGRCERIIPDSICSDNGYQNTKVIFKKDQRQMIKHVENVWSVMASVCKDRVNLKRFLCAVNFPYCSVLIDLPILPCRSMCTITKTSCNLQSNDIWPAELDCDNFPEVGKTMCVSFGRNGDKPELSTTSSILTSVTTPTTEMEIKTKTRKPESSSSLSPISTLATPRTKTSLKNITTAEIPTDGNIISTIGTKKVKTETETEKTEKTTLEPSTLKAAIITENISTEPSTKRPTVKSITDEKTSTDIIPTVNSTGKADFSKEKIITEEQSREDVTTAETMTTDGVHTTASATLATNKSTNENINNGGIDISTASSLKLSSTTSEQTSPPSTAPNPVPSATRTTPLPKSTLGTTPSSLQMSSTGTSTKYYPPPTAVALPPSQTTRSLSRTGVPSAGLRSPLSGRCEKLKLIMCNGVGYKWIQFPNYFNQTHQHDVDRSIYHYWPLVEVQCSKFFTHFLCSFYTPVCTDLLPRNKATIKGNILPCRSLCEKVNRECGPLMQTYKFTWPEAMDCEKLPEDGKETCYYPNSDLVEFAKPTPKPVQSTDVHLGTNGCQEVSVDHVCRKHYLTATLSNMSKSFQTVNTAIKYRIAMFKKNGSRKCLRNLELFMCSLYAPRCSSDYEPLGPCRSQCKTTARRCSFIWKELDTLLPELNNCRQFPLTGCTANRHRMGKLGTKRKSSIETH</sequence>
<dbReference type="Pfam" id="PF01392">
    <property type="entry name" value="Fz"/>
    <property type="match status" value="3"/>
</dbReference>
<dbReference type="OrthoDB" id="10053709at2759"/>
<feature type="domain" description="Fibronectin type-III" evidence="7">
    <location>
        <begin position="106"/>
        <end position="208"/>
    </location>
</feature>
<keyword evidence="9" id="KW-1185">Reference proteome</keyword>
<evidence type="ECO:0000256" key="3">
    <source>
        <dbReference type="PROSITE-ProRule" id="PRU00090"/>
    </source>
</evidence>
<evidence type="ECO:0000259" key="6">
    <source>
        <dbReference type="PROSITE" id="PS50038"/>
    </source>
</evidence>
<evidence type="ECO:0000313" key="8">
    <source>
        <dbReference type="EnsemblMetazoa" id="XP_020908802.1"/>
    </source>
</evidence>
<feature type="region of interest" description="Disordered" evidence="4">
    <location>
        <begin position="218"/>
        <end position="391"/>
    </location>
</feature>
<dbReference type="PROSITE" id="PS50853">
    <property type="entry name" value="FN3"/>
    <property type="match status" value="1"/>
</dbReference>
<comment type="caution">
    <text evidence="3">Lacks conserved residue(s) required for the propagation of feature annotation.</text>
</comment>
<feature type="compositionally biased region" description="Basic and acidic residues" evidence="4">
    <location>
        <begin position="610"/>
        <end position="620"/>
    </location>
</feature>
<dbReference type="Proteomes" id="UP000887567">
    <property type="component" value="Unplaced"/>
</dbReference>
<evidence type="ECO:0000256" key="4">
    <source>
        <dbReference type="SAM" id="MobiDB-lite"/>
    </source>
</evidence>